<dbReference type="EMBL" id="CP072167">
    <property type="protein sequence ID" value="QYA06432.1"/>
    <property type="molecule type" value="Genomic_DNA"/>
</dbReference>
<dbReference type="Pfam" id="PF11154">
    <property type="entry name" value="DUF2934"/>
    <property type="match status" value="1"/>
</dbReference>
<evidence type="ECO:0000256" key="1">
    <source>
        <dbReference type="SAM" id="MobiDB-lite"/>
    </source>
</evidence>
<gene>
    <name evidence="2" type="ORF">CFBP5473_09485</name>
    <name evidence="3" type="ORF">J5285_10230</name>
</gene>
<evidence type="ECO:0000313" key="5">
    <source>
        <dbReference type="Proteomes" id="UP000826513"/>
    </source>
</evidence>
<dbReference type="Proteomes" id="UP000298545">
    <property type="component" value="Chromosome circular"/>
</dbReference>
<dbReference type="EMBL" id="CP039691">
    <property type="protein sequence ID" value="QCI98116.1"/>
    <property type="molecule type" value="Genomic_DNA"/>
</dbReference>
<dbReference type="RefSeq" id="WP_027677219.1">
    <property type="nucleotide sequence ID" value="NZ_CP039691.1"/>
</dbReference>
<keyword evidence="5" id="KW-1185">Reference proteome</keyword>
<reference evidence="3 5" key="2">
    <citation type="submission" date="2021-03" db="EMBL/GenBank/DDBJ databases">
        <title>Rapid diversification of plasmids in a genus of pathogenic and nitrogen fixing bacteria.</title>
        <authorList>
            <person name="Weisberg A.J."/>
            <person name="Miller M."/>
            <person name="Ream W."/>
            <person name="Grunwald N.J."/>
            <person name="Chang J.H."/>
        </authorList>
    </citation>
    <scope>NUCLEOTIDE SEQUENCE [LARGE SCALE GENOMIC DNA]</scope>
    <source>
        <strain evidence="3 5">AF3.44</strain>
    </source>
</reference>
<proteinExistence type="predicted"/>
<dbReference type="InterPro" id="IPR021327">
    <property type="entry name" value="DUF2934"/>
</dbReference>
<dbReference type="AlphaFoldDB" id="A0A4D7DUZ9"/>
<evidence type="ECO:0000313" key="4">
    <source>
        <dbReference type="Proteomes" id="UP000298545"/>
    </source>
</evidence>
<dbReference type="Proteomes" id="UP000826513">
    <property type="component" value="Chromosome 1"/>
</dbReference>
<sequence>METDRESEIRKKAYEKWETEGRRDGDHDRHWSEAEKEFEAAGNGSAMPDTDAAARSDKSPAVASLNQEQAKDQDVSEDELDEGLEDTFPASDPVSATNTAVSGRAGKR</sequence>
<feature type="compositionally biased region" description="Acidic residues" evidence="1">
    <location>
        <begin position="75"/>
        <end position="85"/>
    </location>
</feature>
<dbReference type="KEGG" id="alf:CFBP5473_09485"/>
<feature type="compositionally biased region" description="Basic and acidic residues" evidence="1">
    <location>
        <begin position="1"/>
        <end position="39"/>
    </location>
</feature>
<protein>
    <submittedName>
        <fullName evidence="2">DUF2934 domain-containing protein</fullName>
    </submittedName>
</protein>
<evidence type="ECO:0000313" key="3">
    <source>
        <dbReference type="EMBL" id="QYA06432.1"/>
    </source>
</evidence>
<name>A0A4D7DUZ9_9HYPH</name>
<dbReference type="OrthoDB" id="8129930at2"/>
<reference evidence="2 4" key="1">
    <citation type="submission" date="2019-04" db="EMBL/GenBank/DDBJ databases">
        <title>Complete genome sequence of Agrobacterium larrymoorei CFBP5473.</title>
        <authorList>
            <person name="Haryono M."/>
            <person name="Chou L."/>
            <person name="Lin Y.-C."/>
            <person name="Lai E.-M."/>
            <person name="Kuo C.-H."/>
        </authorList>
    </citation>
    <scope>NUCLEOTIDE SEQUENCE [LARGE SCALE GENOMIC DNA]</scope>
    <source>
        <strain evidence="2 4">CFBP5473</strain>
    </source>
</reference>
<feature type="region of interest" description="Disordered" evidence="1">
    <location>
        <begin position="1"/>
        <end position="108"/>
    </location>
</feature>
<accession>A0A4D7DUZ9</accession>
<evidence type="ECO:0000313" key="2">
    <source>
        <dbReference type="EMBL" id="QCI98116.1"/>
    </source>
</evidence>
<organism evidence="2 4">
    <name type="scientific">Agrobacterium larrymoorei</name>
    <dbReference type="NCBI Taxonomy" id="160699"/>
    <lineage>
        <taxon>Bacteria</taxon>
        <taxon>Pseudomonadati</taxon>
        <taxon>Pseudomonadota</taxon>
        <taxon>Alphaproteobacteria</taxon>
        <taxon>Hyphomicrobiales</taxon>
        <taxon>Rhizobiaceae</taxon>
        <taxon>Rhizobium/Agrobacterium group</taxon>
        <taxon>Agrobacterium</taxon>
    </lineage>
</organism>